<evidence type="ECO:0000313" key="1">
    <source>
        <dbReference type="EMBL" id="NVI06384.1"/>
    </source>
</evidence>
<dbReference type="EMBL" id="VOMC01000023">
    <property type="protein sequence ID" value="NVI06384.1"/>
    <property type="molecule type" value="Genomic_DNA"/>
</dbReference>
<accession>A0ABX2NPJ1</accession>
<dbReference type="Proteomes" id="UP000821598">
    <property type="component" value="Unassembled WGS sequence"/>
</dbReference>
<comment type="caution">
    <text evidence="1">The sequence shown here is derived from an EMBL/GenBank/DDBJ whole genome shotgun (WGS) entry which is preliminary data.</text>
</comment>
<sequence length="330" mass="35632">MRYSEPSSVSVIHWCPEIEGEPSRRIGRVGRDEESAIAAWNRRAVLPPSDTAQAPQAGERRDAIQWAIDAAMNFSGPRIDKVLPVLKAMLDAAPVAPAARDHWRQLYESAMKTLAPAFDYIQTHQEQFGANAGDCKMAVISEVFPRLASAAAAQPAESATATARKVAETTQEVARDDERAAWATSNDGTDLLARVTELAAKFDTREGSYGFTTEGLFALVQTLLTEARAASPQATVKGDDMRTAPYANCWFRQCDLPGQRRGEGKCHHPRAAVSQAGATLSEDVLMRAIADTAGCGHTWASRALSDYRASLRSNTGAPIAASTDKETNRA</sequence>
<proteinExistence type="predicted"/>
<keyword evidence="2" id="KW-1185">Reference proteome</keyword>
<gene>
    <name evidence="1" type="ORF">FSB64_21960</name>
</gene>
<name>A0ABX2NPJ1_9BURK</name>
<protein>
    <submittedName>
        <fullName evidence="1">Uncharacterized protein</fullName>
    </submittedName>
</protein>
<reference evidence="1 2" key="1">
    <citation type="submission" date="2019-08" db="EMBL/GenBank/DDBJ databases">
        <title>Paraburkholderia simonii sp. nov. and P. youngii sp. nov. Brazilian and Mexican Mimosa-associated rhizobia.</title>
        <authorList>
            <person name="Mavima L."/>
            <person name="Beukes C.W."/>
            <person name="Palmer M."/>
            <person name="De Meyer S.E."/>
            <person name="James E.K."/>
            <person name="Maluk M."/>
            <person name="Avontuur J.R."/>
            <person name="Chan W.Y."/>
            <person name="Venter S.N."/>
            <person name="Steenkamp E.T."/>
        </authorList>
    </citation>
    <scope>NUCLEOTIDE SEQUENCE [LARGE SCALE GENOMIC DNA]</scope>
    <source>
        <strain evidence="1 2">JPY454</strain>
    </source>
</reference>
<organism evidence="1 2">
    <name type="scientific">Paraburkholderia youngii</name>
    <dbReference type="NCBI Taxonomy" id="2782701"/>
    <lineage>
        <taxon>Bacteria</taxon>
        <taxon>Pseudomonadati</taxon>
        <taxon>Pseudomonadota</taxon>
        <taxon>Betaproteobacteria</taxon>
        <taxon>Burkholderiales</taxon>
        <taxon>Burkholderiaceae</taxon>
        <taxon>Paraburkholderia</taxon>
    </lineage>
</organism>
<evidence type="ECO:0000313" key="2">
    <source>
        <dbReference type="Proteomes" id="UP000821598"/>
    </source>
</evidence>